<dbReference type="EMBL" id="JBBMFA010000113">
    <property type="protein sequence ID" value="MEQ2521666.1"/>
    <property type="molecule type" value="Genomic_DNA"/>
</dbReference>
<dbReference type="InterPro" id="IPR006073">
    <property type="entry name" value="GTP-bd"/>
</dbReference>
<dbReference type="InterPro" id="IPR023179">
    <property type="entry name" value="GTP-bd_ortho_bundle_sf"/>
</dbReference>
<sequence length="292" mass="32222">MSNDLVNQRQIQWFPGHMAKTLRVMEASLKQVDVILQILDARIPYSSLNPEIARITRGKPHLYVLNKADLADPNVTARWVSYFTREGDGCVALSSKNRAGIAGVKAAIGQELEALLSRRSMKGMAGAKIRVMVVGIPNVGKSTFINSFAGTTKAKAADKPGVTRGKQWVSVGNYDLLDMPGVLWKKFDSYKTASNLAFIGSIKDDILDIEEIAVGLLEEMQAIDPQKLAERYRLTQEDLELEPYDLLEAIGKKRGMLMSGGAVNTERAAIMLVDEFRASKIGRISLERPEDL</sequence>
<dbReference type="Gene3D" id="1.10.1580.10">
    <property type="match status" value="1"/>
</dbReference>
<proteinExistence type="inferred from homology"/>
<comment type="similarity">
    <text evidence="4">Belongs to the TRAFAC class YlqF/YawG GTPase family. MTG1 subfamily.</text>
</comment>
<evidence type="ECO:0000256" key="4">
    <source>
        <dbReference type="PIRNR" id="PIRNR006230"/>
    </source>
</evidence>
<dbReference type="InterPro" id="IPR030378">
    <property type="entry name" value="G_CP_dom"/>
</dbReference>
<dbReference type="CDD" id="cd01856">
    <property type="entry name" value="YlqF"/>
    <property type="match status" value="1"/>
</dbReference>
<keyword evidence="4" id="KW-0963">Cytoplasm</keyword>
<evidence type="ECO:0000313" key="6">
    <source>
        <dbReference type="EMBL" id="MEQ2521666.1"/>
    </source>
</evidence>
<evidence type="ECO:0000256" key="3">
    <source>
        <dbReference type="ARBA" id="ARBA00023134"/>
    </source>
</evidence>
<comment type="subcellular location">
    <subcellularLocation>
        <location evidence="4">Cytoplasm</location>
    </subcellularLocation>
</comment>
<dbReference type="PANTHER" id="PTHR45782:SF4">
    <property type="entry name" value="MITOCHONDRIAL RIBOSOME-ASSOCIATED GTPASE 1"/>
    <property type="match status" value="1"/>
</dbReference>
<keyword evidence="2 4" id="KW-0547">Nucleotide-binding</keyword>
<evidence type="ECO:0000256" key="2">
    <source>
        <dbReference type="ARBA" id="ARBA00022741"/>
    </source>
</evidence>
<organism evidence="6 7">
    <name type="scientific">Ruthenibacterium intestinale</name>
    <dbReference type="NCBI Taxonomy" id="3133163"/>
    <lineage>
        <taxon>Bacteria</taxon>
        <taxon>Bacillati</taxon>
        <taxon>Bacillota</taxon>
        <taxon>Clostridia</taxon>
        <taxon>Eubacteriales</taxon>
        <taxon>Oscillospiraceae</taxon>
        <taxon>Ruthenibacterium</taxon>
    </lineage>
</organism>
<dbReference type="SUPFAM" id="SSF52540">
    <property type="entry name" value="P-loop containing nucleoside triphosphate hydrolases"/>
    <property type="match status" value="1"/>
</dbReference>
<dbReference type="PROSITE" id="PS51721">
    <property type="entry name" value="G_CP"/>
    <property type="match status" value="1"/>
</dbReference>
<evidence type="ECO:0000313" key="7">
    <source>
        <dbReference type="Proteomes" id="UP001477672"/>
    </source>
</evidence>
<evidence type="ECO:0000256" key="1">
    <source>
        <dbReference type="ARBA" id="ARBA00014898"/>
    </source>
</evidence>
<dbReference type="NCBIfam" id="TIGR03596">
    <property type="entry name" value="GTPase_YlqF"/>
    <property type="match status" value="1"/>
</dbReference>
<dbReference type="RefSeq" id="WP_349217135.1">
    <property type="nucleotide sequence ID" value="NZ_JBBMFA010000113.1"/>
</dbReference>
<comment type="caution">
    <text evidence="6">The sequence shown here is derived from an EMBL/GenBank/DDBJ whole genome shotgun (WGS) entry which is preliminary data.</text>
</comment>
<name>A0ABV1GII2_9FIRM</name>
<dbReference type="Pfam" id="PF01926">
    <property type="entry name" value="MMR_HSR1"/>
    <property type="match status" value="1"/>
</dbReference>
<dbReference type="PIRSF" id="PIRSF006230">
    <property type="entry name" value="MG442"/>
    <property type="match status" value="1"/>
</dbReference>
<reference evidence="6 7" key="1">
    <citation type="submission" date="2024-03" db="EMBL/GenBank/DDBJ databases">
        <title>Human intestinal bacterial collection.</title>
        <authorList>
            <person name="Pauvert C."/>
            <person name="Hitch T.C.A."/>
            <person name="Clavel T."/>
        </authorList>
    </citation>
    <scope>NUCLEOTIDE SEQUENCE [LARGE SCALE GENOMIC DNA]</scope>
    <source>
        <strain evidence="6 7">CLA-JM-H11</strain>
    </source>
</reference>
<dbReference type="InterPro" id="IPR019991">
    <property type="entry name" value="GTP-bd_ribosome_bgen"/>
</dbReference>
<keyword evidence="7" id="KW-1185">Reference proteome</keyword>
<dbReference type="Proteomes" id="UP001477672">
    <property type="component" value="Unassembled WGS sequence"/>
</dbReference>
<gene>
    <name evidence="6" type="primary">ylqF</name>
    <name evidence="6" type="ORF">WMO24_14700</name>
</gene>
<dbReference type="Gene3D" id="3.40.50.300">
    <property type="entry name" value="P-loop containing nucleotide triphosphate hydrolases"/>
    <property type="match status" value="1"/>
</dbReference>
<dbReference type="PANTHER" id="PTHR45782">
    <property type="entry name" value="MITOCHONDRIAL RIBOSOME-ASSOCIATED GTPASE 1"/>
    <property type="match status" value="1"/>
</dbReference>
<comment type="function">
    <text evidence="4">Required for a late step of 50S ribosomal subunit assembly. Has GTPase activity.</text>
</comment>
<protein>
    <recommendedName>
        <fullName evidence="1 4">Ribosome biogenesis GTPase A</fullName>
    </recommendedName>
</protein>
<dbReference type="InterPro" id="IPR027417">
    <property type="entry name" value="P-loop_NTPase"/>
</dbReference>
<keyword evidence="3 4" id="KW-0342">GTP-binding</keyword>
<evidence type="ECO:0000259" key="5">
    <source>
        <dbReference type="PROSITE" id="PS51721"/>
    </source>
</evidence>
<feature type="domain" description="CP-type G" evidence="5">
    <location>
        <begin position="22"/>
        <end position="185"/>
    </location>
</feature>
<dbReference type="InterPro" id="IPR016478">
    <property type="entry name" value="GTPase_MTG1"/>
</dbReference>
<accession>A0ABV1GII2</accession>